<dbReference type="PROSITE" id="PS51257">
    <property type="entry name" value="PROKAR_LIPOPROTEIN"/>
    <property type="match status" value="1"/>
</dbReference>
<sequence length="119" mass="12652">MKRILLLSATFLLTGCSKPAQTDVTMTRQPVFMKGAATPFELQLKNGTDAATGYAVKADFTMARMDHGHIEVTLNEASPGTYAGEVALPMGGEWDVAVKADKGGKTFEKTLTIKVNDGG</sequence>
<dbReference type="Proteomes" id="UP001595748">
    <property type="component" value="Unassembled WGS sequence"/>
</dbReference>
<name>A0ABV8ABN7_9DEIO</name>
<dbReference type="EMBL" id="JBHRZF010000168">
    <property type="protein sequence ID" value="MFC3862001.1"/>
    <property type="molecule type" value="Genomic_DNA"/>
</dbReference>
<feature type="domain" description="YtkA-like" evidence="2">
    <location>
        <begin position="21"/>
        <end position="98"/>
    </location>
</feature>
<feature type="chain" id="PRO_5046752288" evidence="1">
    <location>
        <begin position="23"/>
        <end position="119"/>
    </location>
</feature>
<accession>A0ABV8ABN7</accession>
<dbReference type="Pfam" id="PF13115">
    <property type="entry name" value="YtkA"/>
    <property type="match status" value="1"/>
</dbReference>
<evidence type="ECO:0000313" key="4">
    <source>
        <dbReference type="Proteomes" id="UP001595748"/>
    </source>
</evidence>
<evidence type="ECO:0000313" key="3">
    <source>
        <dbReference type="EMBL" id="MFC3862001.1"/>
    </source>
</evidence>
<keyword evidence="1" id="KW-0732">Signal</keyword>
<proteinExistence type="predicted"/>
<protein>
    <submittedName>
        <fullName evidence="3">FixH family protein</fullName>
    </submittedName>
</protein>
<feature type="signal peptide" evidence="1">
    <location>
        <begin position="1"/>
        <end position="22"/>
    </location>
</feature>
<evidence type="ECO:0000259" key="2">
    <source>
        <dbReference type="Pfam" id="PF13115"/>
    </source>
</evidence>
<dbReference type="RefSeq" id="WP_380079449.1">
    <property type="nucleotide sequence ID" value="NZ_JBHRZF010000168.1"/>
</dbReference>
<comment type="caution">
    <text evidence="3">The sequence shown here is derived from an EMBL/GenBank/DDBJ whole genome shotgun (WGS) entry which is preliminary data.</text>
</comment>
<reference evidence="4" key="1">
    <citation type="journal article" date="2019" name="Int. J. Syst. Evol. Microbiol.">
        <title>The Global Catalogue of Microorganisms (GCM) 10K type strain sequencing project: providing services to taxonomists for standard genome sequencing and annotation.</title>
        <authorList>
            <consortium name="The Broad Institute Genomics Platform"/>
            <consortium name="The Broad Institute Genome Sequencing Center for Infectious Disease"/>
            <person name="Wu L."/>
            <person name="Ma J."/>
        </authorList>
    </citation>
    <scope>NUCLEOTIDE SEQUENCE [LARGE SCALE GENOMIC DNA]</scope>
    <source>
        <strain evidence="4">CCTCC AB 2013263</strain>
    </source>
</reference>
<gene>
    <name evidence="3" type="ORF">ACFOPQ_14625</name>
</gene>
<dbReference type="InterPro" id="IPR032693">
    <property type="entry name" value="YtkA-like_dom"/>
</dbReference>
<evidence type="ECO:0000256" key="1">
    <source>
        <dbReference type="SAM" id="SignalP"/>
    </source>
</evidence>
<organism evidence="3 4">
    <name type="scientific">Deinococcus antarcticus</name>
    <dbReference type="NCBI Taxonomy" id="1298767"/>
    <lineage>
        <taxon>Bacteria</taxon>
        <taxon>Thermotogati</taxon>
        <taxon>Deinococcota</taxon>
        <taxon>Deinococci</taxon>
        <taxon>Deinococcales</taxon>
        <taxon>Deinococcaceae</taxon>
        <taxon>Deinococcus</taxon>
    </lineage>
</organism>
<keyword evidence="4" id="KW-1185">Reference proteome</keyword>